<dbReference type="CDD" id="cd08760">
    <property type="entry name" value="Cyt_b561_FRRS1_like"/>
    <property type="match status" value="1"/>
</dbReference>
<dbReference type="PANTHER" id="PTHR47797">
    <property type="entry name" value="DEHYDROGENASE, PUTATIVE (AFU_ORTHOLOGUE AFUA_8G05805)-RELATED"/>
    <property type="match status" value="1"/>
</dbReference>
<dbReference type="GO" id="GO:0016020">
    <property type="term" value="C:membrane"/>
    <property type="evidence" value="ECO:0007669"/>
    <property type="project" value="UniProtKB-SubCell"/>
</dbReference>
<dbReference type="Proteomes" id="UP001324427">
    <property type="component" value="Unassembled WGS sequence"/>
</dbReference>
<feature type="domain" description="Cytochrome b561" evidence="10">
    <location>
        <begin position="206"/>
        <end position="400"/>
    </location>
</feature>
<feature type="region of interest" description="Disordered" evidence="7">
    <location>
        <begin position="403"/>
        <end position="451"/>
    </location>
</feature>
<dbReference type="CDD" id="cd09630">
    <property type="entry name" value="CDH_like_cytochrome"/>
    <property type="match status" value="1"/>
</dbReference>
<gene>
    <name evidence="11" type="ORF">LTR36_007444</name>
</gene>
<feature type="signal peptide" evidence="9">
    <location>
        <begin position="1"/>
        <end position="19"/>
    </location>
</feature>
<keyword evidence="4" id="KW-0249">Electron transport</keyword>
<proteinExistence type="predicted"/>
<sequence length="451" mass="47333">MRSLILTATALSLASTALASIASTCPESDICYQLNIPSSTTASSGTGDVFFQLSASTAYQWVALGQGSQMAGSNIFVMYTSSSGTNVTVSPRLGIGHVQPQHDTDAHITVLQGSGVSNGRMTANVRCSNCGSWSGGSMDFTGSSSNWIHAYKSGSALYSDDLSESISQHDESGTFTWDLSQAKGGSDANPFTDSVATGTSTVTAASSTSSSSSGNNSNNTTATLVNAGYNGLSQSKQQQILVAHGALAALAFVALFPIGAILIRLANFTGSIWVHAALQLVAYLFYIVAFGLGVYMATSQRQMTNRHPIIGVVLFVILLSQPISGIIHHRLFKKYGHRTLWSYAHLGIGRIAILLGIINGGLGLQLAGESKSSKIAYGVVAAIVGVVYIACMVFGELKRKSKSKTPKEAPGYAQSETELQDRSDTGSKENVQGANQEHYGTANRPPVYEGA</sequence>
<dbReference type="Gene3D" id="1.20.120.1770">
    <property type="match status" value="1"/>
</dbReference>
<name>A0AAV9J9J4_9PEZI</name>
<dbReference type="InterPro" id="IPR005018">
    <property type="entry name" value="DOMON_domain"/>
</dbReference>
<feature type="transmembrane region" description="Helical" evidence="8">
    <location>
        <begin position="375"/>
        <end position="395"/>
    </location>
</feature>
<evidence type="ECO:0000259" key="10">
    <source>
        <dbReference type="PROSITE" id="PS50939"/>
    </source>
</evidence>
<accession>A0AAV9J9J4</accession>
<keyword evidence="2" id="KW-0813">Transport</keyword>
<dbReference type="InterPro" id="IPR015920">
    <property type="entry name" value="Cellobiose_DH-like_cyt"/>
</dbReference>
<keyword evidence="3 8" id="KW-0812">Transmembrane</keyword>
<evidence type="ECO:0000256" key="1">
    <source>
        <dbReference type="ARBA" id="ARBA00004370"/>
    </source>
</evidence>
<dbReference type="SUPFAM" id="SSF49344">
    <property type="entry name" value="CBD9-like"/>
    <property type="match status" value="1"/>
</dbReference>
<evidence type="ECO:0000256" key="7">
    <source>
        <dbReference type="SAM" id="MobiDB-lite"/>
    </source>
</evidence>
<evidence type="ECO:0000256" key="6">
    <source>
        <dbReference type="ARBA" id="ARBA00023136"/>
    </source>
</evidence>
<evidence type="ECO:0000313" key="11">
    <source>
        <dbReference type="EMBL" id="KAK4541735.1"/>
    </source>
</evidence>
<dbReference type="EMBL" id="JAVFHQ010000049">
    <property type="protein sequence ID" value="KAK4541735.1"/>
    <property type="molecule type" value="Genomic_DNA"/>
</dbReference>
<dbReference type="SMART" id="SM00665">
    <property type="entry name" value="B561"/>
    <property type="match status" value="1"/>
</dbReference>
<feature type="transmembrane region" description="Helical" evidence="8">
    <location>
        <begin position="241"/>
        <end position="265"/>
    </location>
</feature>
<reference evidence="11 12" key="1">
    <citation type="submission" date="2021-11" db="EMBL/GenBank/DDBJ databases">
        <title>Black yeast isolated from Biological Soil Crust.</title>
        <authorList>
            <person name="Kurbessoian T."/>
        </authorList>
    </citation>
    <scope>NUCLEOTIDE SEQUENCE [LARGE SCALE GENOMIC DNA]</scope>
    <source>
        <strain evidence="11 12">CCFEE 5522</strain>
    </source>
</reference>
<evidence type="ECO:0000256" key="3">
    <source>
        <dbReference type="ARBA" id="ARBA00022692"/>
    </source>
</evidence>
<keyword evidence="9" id="KW-0732">Signal</keyword>
<keyword evidence="6 8" id="KW-0472">Membrane</keyword>
<comment type="subcellular location">
    <subcellularLocation>
        <location evidence="1">Membrane</location>
    </subcellularLocation>
</comment>
<feature type="chain" id="PRO_5043720756" description="Cytochrome b561 domain-containing protein" evidence="9">
    <location>
        <begin position="20"/>
        <end position="451"/>
    </location>
</feature>
<dbReference type="Pfam" id="PF16010">
    <property type="entry name" value="CDH-cyt"/>
    <property type="match status" value="1"/>
</dbReference>
<feature type="transmembrane region" description="Helical" evidence="8">
    <location>
        <begin position="272"/>
        <end position="297"/>
    </location>
</feature>
<evidence type="ECO:0000256" key="2">
    <source>
        <dbReference type="ARBA" id="ARBA00022448"/>
    </source>
</evidence>
<dbReference type="InterPro" id="IPR006593">
    <property type="entry name" value="Cyt_b561/ferric_Rdtase_TM"/>
</dbReference>
<protein>
    <recommendedName>
        <fullName evidence="10">Cytochrome b561 domain-containing protein</fullName>
    </recommendedName>
</protein>
<organism evidence="11 12">
    <name type="scientific">Oleoguttula mirabilis</name>
    <dbReference type="NCBI Taxonomy" id="1507867"/>
    <lineage>
        <taxon>Eukaryota</taxon>
        <taxon>Fungi</taxon>
        <taxon>Dikarya</taxon>
        <taxon>Ascomycota</taxon>
        <taxon>Pezizomycotina</taxon>
        <taxon>Dothideomycetes</taxon>
        <taxon>Dothideomycetidae</taxon>
        <taxon>Mycosphaerellales</taxon>
        <taxon>Teratosphaeriaceae</taxon>
        <taxon>Oleoguttula</taxon>
    </lineage>
</organism>
<dbReference type="SMART" id="SM00664">
    <property type="entry name" value="DoH"/>
    <property type="match status" value="1"/>
</dbReference>
<dbReference type="PROSITE" id="PS50939">
    <property type="entry name" value="CYTOCHROME_B561"/>
    <property type="match status" value="1"/>
</dbReference>
<keyword evidence="12" id="KW-1185">Reference proteome</keyword>
<dbReference type="PANTHER" id="PTHR47797:SF1">
    <property type="entry name" value="CYTOCHROME B561 DOMAIN-CONTAINING PROTEIN-RELATED"/>
    <property type="match status" value="1"/>
</dbReference>
<dbReference type="AlphaFoldDB" id="A0AAV9J9J4"/>
<comment type="caution">
    <text evidence="11">The sequence shown here is derived from an EMBL/GenBank/DDBJ whole genome shotgun (WGS) entry which is preliminary data.</text>
</comment>
<evidence type="ECO:0000256" key="4">
    <source>
        <dbReference type="ARBA" id="ARBA00022982"/>
    </source>
</evidence>
<evidence type="ECO:0000256" key="8">
    <source>
        <dbReference type="SAM" id="Phobius"/>
    </source>
</evidence>
<feature type="transmembrane region" description="Helical" evidence="8">
    <location>
        <begin position="340"/>
        <end position="363"/>
    </location>
</feature>
<evidence type="ECO:0000256" key="5">
    <source>
        <dbReference type="ARBA" id="ARBA00022989"/>
    </source>
</evidence>
<feature type="transmembrane region" description="Helical" evidence="8">
    <location>
        <begin position="309"/>
        <end position="328"/>
    </location>
</feature>
<evidence type="ECO:0000256" key="9">
    <source>
        <dbReference type="SAM" id="SignalP"/>
    </source>
</evidence>
<keyword evidence="5 8" id="KW-1133">Transmembrane helix</keyword>
<evidence type="ECO:0000313" key="12">
    <source>
        <dbReference type="Proteomes" id="UP001324427"/>
    </source>
</evidence>
<dbReference type="Gene3D" id="2.60.40.1210">
    <property type="entry name" value="Cellobiose dehydrogenase, cytochrome domain"/>
    <property type="match status" value="1"/>
</dbReference>